<dbReference type="PANTHER" id="PTHR10091:SF0">
    <property type="entry name" value="GALACTOSE MUTAROTASE"/>
    <property type="match status" value="1"/>
</dbReference>
<dbReference type="InterPro" id="IPR037480">
    <property type="entry name" value="YihR-like"/>
</dbReference>
<dbReference type="Gene3D" id="2.70.98.10">
    <property type="match status" value="1"/>
</dbReference>
<evidence type="ECO:0000313" key="2">
    <source>
        <dbReference type="Proteomes" id="UP000198867"/>
    </source>
</evidence>
<dbReference type="InterPro" id="IPR014718">
    <property type="entry name" value="GH-type_carb-bd"/>
</dbReference>
<dbReference type="Proteomes" id="UP000198867">
    <property type="component" value="Unassembled WGS sequence"/>
</dbReference>
<dbReference type="GO" id="GO:0030246">
    <property type="term" value="F:carbohydrate binding"/>
    <property type="evidence" value="ECO:0007669"/>
    <property type="project" value="InterPro"/>
</dbReference>
<gene>
    <name evidence="1" type="ORF">SAMN05216219_2264</name>
</gene>
<dbReference type="STRING" id="995034.SAMN05216219_2264"/>
<dbReference type="GO" id="GO:0006006">
    <property type="term" value="P:glucose metabolic process"/>
    <property type="evidence" value="ECO:0007669"/>
    <property type="project" value="TreeGrafter"/>
</dbReference>
<dbReference type="EMBL" id="FOVM01000006">
    <property type="protein sequence ID" value="SFN83105.1"/>
    <property type="molecule type" value="Genomic_DNA"/>
</dbReference>
<evidence type="ECO:0000313" key="1">
    <source>
        <dbReference type="EMBL" id="SFN83105.1"/>
    </source>
</evidence>
<name>A0A1I5C7W4_9MICO</name>
<sequence length="320" mass="34594">MKPAERNSGQNMGMTIPLSGTQFELTSGAYTATIASVGASLRSLQYDGRELVVPFDADEVRPAFRGATLAPWPNRIVDGKYSFEGRDYELALTEPKRGHALHGLVAWHDFIALDEADDRVLLATTIEAQDGYPFRVQVRVEFQLDADGLHTTVAARNTGNVPAPFGTGPHPYLVAGEGTVDDWTLLLPAEQVLTVTEDRLIPIGLADVATESGGTFDFRTPRVIGDTFIDHAFTGLVRDENRTAEVQVTAASGTGVRMRWDSSCKWVQVHTADQEAPKPSRIGLAVEPMTCPPDAFNSGEDLLVLQPGGVTFASWSIAAL</sequence>
<organism evidence="1 2">
    <name type="scientific">Mycetocola miduiensis</name>
    <dbReference type="NCBI Taxonomy" id="995034"/>
    <lineage>
        <taxon>Bacteria</taxon>
        <taxon>Bacillati</taxon>
        <taxon>Actinomycetota</taxon>
        <taxon>Actinomycetes</taxon>
        <taxon>Micrococcales</taxon>
        <taxon>Microbacteriaceae</taxon>
        <taxon>Mycetocola</taxon>
    </lineage>
</organism>
<dbReference type="InterPro" id="IPR008183">
    <property type="entry name" value="Aldose_1/G6P_1-epimerase"/>
</dbReference>
<dbReference type="GO" id="GO:0004034">
    <property type="term" value="F:aldose 1-epimerase activity"/>
    <property type="evidence" value="ECO:0007669"/>
    <property type="project" value="TreeGrafter"/>
</dbReference>
<dbReference type="AlphaFoldDB" id="A0A1I5C7W4"/>
<protein>
    <submittedName>
        <fullName evidence="1">Aldose 1-epimerase</fullName>
    </submittedName>
</protein>
<reference evidence="2" key="1">
    <citation type="submission" date="2016-10" db="EMBL/GenBank/DDBJ databases">
        <authorList>
            <person name="Varghese N."/>
            <person name="Submissions S."/>
        </authorList>
    </citation>
    <scope>NUCLEOTIDE SEQUENCE [LARGE SCALE GENOMIC DNA]</scope>
    <source>
        <strain evidence="2">CGMCC 1.11101</strain>
    </source>
</reference>
<proteinExistence type="predicted"/>
<keyword evidence="2" id="KW-1185">Reference proteome</keyword>
<dbReference type="InterPro" id="IPR011013">
    <property type="entry name" value="Gal_mutarotase_sf_dom"/>
</dbReference>
<dbReference type="GO" id="GO:0033499">
    <property type="term" value="P:galactose catabolic process via UDP-galactose, Leloir pathway"/>
    <property type="evidence" value="ECO:0007669"/>
    <property type="project" value="TreeGrafter"/>
</dbReference>
<dbReference type="Pfam" id="PF01263">
    <property type="entry name" value="Aldose_epim"/>
    <property type="match status" value="1"/>
</dbReference>
<dbReference type="SUPFAM" id="SSF74650">
    <property type="entry name" value="Galactose mutarotase-like"/>
    <property type="match status" value="1"/>
</dbReference>
<dbReference type="CDD" id="cd09022">
    <property type="entry name" value="Aldose_epim_Ec_YihR"/>
    <property type="match status" value="1"/>
</dbReference>
<dbReference type="PANTHER" id="PTHR10091">
    <property type="entry name" value="ALDOSE-1-EPIMERASE"/>
    <property type="match status" value="1"/>
</dbReference>
<accession>A0A1I5C7W4</accession>